<dbReference type="InterPro" id="IPR006235">
    <property type="entry name" value="OAc-hSer/O-AcSer_sulfhydrylase"/>
</dbReference>
<dbReference type="Gene3D" id="3.60.110.10">
    <property type="entry name" value="Carbon-nitrogen hydrolase"/>
    <property type="match status" value="1"/>
</dbReference>
<keyword evidence="5" id="KW-0663">Pyridoxal phosphate</keyword>
<evidence type="ECO:0000256" key="5">
    <source>
        <dbReference type="ARBA" id="ARBA00022898"/>
    </source>
</evidence>
<dbReference type="Gene3D" id="3.40.640.10">
    <property type="entry name" value="Type I PLP-dependent aspartate aminotransferase-like (Major domain)"/>
    <property type="match status" value="1"/>
</dbReference>
<dbReference type="CDD" id="cd00614">
    <property type="entry name" value="CGS_like"/>
    <property type="match status" value="1"/>
</dbReference>
<dbReference type="SUPFAM" id="SSF56317">
    <property type="entry name" value="Carbon-nitrogen hydrolase"/>
    <property type="match status" value="1"/>
</dbReference>
<evidence type="ECO:0000313" key="8">
    <source>
        <dbReference type="EMBL" id="TRX91772.1"/>
    </source>
</evidence>
<dbReference type="GO" id="GO:0006535">
    <property type="term" value="P:cysteine biosynthetic process from serine"/>
    <property type="evidence" value="ECO:0007669"/>
    <property type="project" value="TreeGrafter"/>
</dbReference>
<dbReference type="GO" id="GO:0071269">
    <property type="term" value="P:L-homocysteine biosynthetic process"/>
    <property type="evidence" value="ECO:0007669"/>
    <property type="project" value="TreeGrafter"/>
</dbReference>
<dbReference type="Pfam" id="PF00795">
    <property type="entry name" value="CN_hydrolase"/>
    <property type="match status" value="1"/>
</dbReference>
<dbReference type="InterPro" id="IPR000277">
    <property type="entry name" value="Cys/Met-Metab_PyrdxlP-dep_enz"/>
</dbReference>
<sequence length="1083" mass="119578">MSSGKTVRVAAVQAAPVSFDLEKSLEKLTRLAAQAAREGAELIVFPEAFLSAYPWRYAFDATIGAREPRGREWYRRYHDSAVAIPSAAVDVIAEVARAHNVYLQVGIIEKEGGTLYCTALLFGRDGSILLKHRKLIPTAAERLVWGRGAGDGLGVVQTDIGKIGTLICWENYMPAARMALYQQGVEIYLAPTADDLPTWTASMQHIAKEGRCFVVTVNSMTRVSDFPADYPPFTQEHPDRRPDGEQWMADDIVNHGGSFIAGPLGTRLTEPLWDKEDIVYADLLMSGVTESRLDFDPVGSYSRPDIFTLTVNTRPGTSLFGDIEWVGYSSRDTTDNHLDKRPKSLVHRDIPTFLPKQSRTRRSPQPRRVLISKKALKRKPNKSQNADFGVDQEPGFDTIAVHGGQEPEPTNGSRAVPLYQTSAYNFTDAADGAGKFAWSKDGYVYTRMGNPTNTVFETRMAMLEGGVGAVATASGHAAQHKLVFNQFRVYMKKFKIEVKWVVGNDPAKFDEAIDENTRAIYIETISNPKHSVPDIPAIAKVAHKHGIPLIVDNTFGMGGYLCQPIKLGADIVTHSATKWIGGHGTSMGGIVIDGGHFDWSASGKFPGFTEPAEGYHGMRFWETYGNKALAAKLRMDAMRDLGPCLSPFNAWLFLQGLETLSLRGARTVENAQKLAEWLEAHPCISWVLYPGLKSHPDYELSKKILPRGAGGVLTFGVAGKVEQVRAVVDNLKMTSHLANVGDCKTLIIHPWVTTHQQMPDEEKIKGGVTPDLLRVSLGIEDLEDIKRDFEQAFTAAGLQKADKSGADPFSKALDLVSGGFMVRIFRGLVAMGGKIECYLDIPSYYSYITFVQLQQNEELLRQNEVEVELHPFLIGAINAGSGNRPPWLLPAKANHSKYEAKRAADAVGLKNISVPGNLMEVSRTMLPMRALTHIKSAFPEEVYMTAFAYLFHAFWTQHKIPNSVPVLTEVLSEAPEGFRLACFSSPASPTTPKLPPFSKKLFTPEQVTQILDAASTTEMKDALKARVDEALARGAFGAPWIWATDAQGRSEPFFGSDRWHFVYDFLGLPYQKLQLLAPEKARL</sequence>
<dbReference type="PANTHER" id="PTHR43797:SF2">
    <property type="entry name" value="HOMOCYSTEINE_CYSTEINE SYNTHASE"/>
    <property type="match status" value="1"/>
</dbReference>
<keyword evidence="4" id="KW-0808">Transferase</keyword>
<dbReference type="PANTHER" id="PTHR43797">
    <property type="entry name" value="HOMOCYSTEINE/CYSTEINE SYNTHASE"/>
    <property type="match status" value="1"/>
</dbReference>
<comment type="similarity">
    <text evidence="3">Belongs to the trans-sulfuration enzymes family.</text>
</comment>
<dbReference type="Gene3D" id="3.90.1150.10">
    <property type="entry name" value="Aspartate Aminotransferase, domain 1"/>
    <property type="match status" value="1"/>
</dbReference>
<dbReference type="GO" id="GO:0019346">
    <property type="term" value="P:transsulfuration"/>
    <property type="evidence" value="ECO:0007669"/>
    <property type="project" value="InterPro"/>
</dbReference>
<dbReference type="PROSITE" id="PS50263">
    <property type="entry name" value="CN_HYDROLASE"/>
    <property type="match status" value="1"/>
</dbReference>
<feature type="compositionally biased region" description="Basic residues" evidence="6">
    <location>
        <begin position="358"/>
        <end position="368"/>
    </location>
</feature>
<comment type="caution">
    <text evidence="8">The sequence shown here is derived from an EMBL/GenBank/DDBJ whole genome shotgun (WGS) entry which is preliminary data.</text>
</comment>
<dbReference type="GO" id="GO:0005737">
    <property type="term" value="C:cytoplasm"/>
    <property type="evidence" value="ECO:0007669"/>
    <property type="project" value="TreeGrafter"/>
</dbReference>
<dbReference type="CDD" id="cd07564">
    <property type="entry name" value="nitrilases_CHs"/>
    <property type="match status" value="1"/>
</dbReference>
<dbReference type="InterPro" id="IPR015422">
    <property type="entry name" value="PyrdxlP-dep_Trfase_small"/>
</dbReference>
<organism evidence="8 9">
    <name type="scientific">Xylaria flabelliformis</name>
    <dbReference type="NCBI Taxonomy" id="2512241"/>
    <lineage>
        <taxon>Eukaryota</taxon>
        <taxon>Fungi</taxon>
        <taxon>Dikarya</taxon>
        <taxon>Ascomycota</taxon>
        <taxon>Pezizomycotina</taxon>
        <taxon>Sordariomycetes</taxon>
        <taxon>Xylariomycetidae</taxon>
        <taxon>Xylariales</taxon>
        <taxon>Xylariaceae</taxon>
        <taxon>Xylaria</taxon>
    </lineage>
</organism>
<evidence type="ECO:0000256" key="3">
    <source>
        <dbReference type="ARBA" id="ARBA00009077"/>
    </source>
</evidence>
<dbReference type="PROSITE" id="PS00868">
    <property type="entry name" value="CYS_MET_METAB_PP"/>
    <property type="match status" value="1"/>
</dbReference>
<comment type="similarity">
    <text evidence="2">Belongs to the carbon-nitrogen hydrolase superfamily. Nitrilase family.</text>
</comment>
<comment type="cofactor">
    <cofactor evidence="1">
        <name>pyridoxal 5'-phosphate</name>
        <dbReference type="ChEBI" id="CHEBI:597326"/>
    </cofactor>
</comment>
<keyword evidence="9" id="KW-1185">Reference proteome</keyword>
<accession>A0A553HV01</accession>
<dbReference type="AlphaFoldDB" id="A0A553HV01"/>
<dbReference type="SUPFAM" id="SSF53383">
    <property type="entry name" value="PLP-dependent transferases"/>
    <property type="match status" value="1"/>
</dbReference>
<dbReference type="SUPFAM" id="SSF52833">
    <property type="entry name" value="Thioredoxin-like"/>
    <property type="match status" value="1"/>
</dbReference>
<gene>
    <name evidence="8" type="ORF">FHL15_007325</name>
</gene>
<proteinExistence type="inferred from homology"/>
<dbReference type="Gene3D" id="3.40.30.10">
    <property type="entry name" value="Glutaredoxin"/>
    <property type="match status" value="1"/>
</dbReference>
<dbReference type="GO" id="GO:0004124">
    <property type="term" value="F:cysteine synthase activity"/>
    <property type="evidence" value="ECO:0007669"/>
    <property type="project" value="TreeGrafter"/>
</dbReference>
<evidence type="ECO:0000259" key="7">
    <source>
        <dbReference type="PROSITE" id="PS50263"/>
    </source>
</evidence>
<dbReference type="Pfam" id="PF01053">
    <property type="entry name" value="Cys_Met_Meta_PP"/>
    <property type="match status" value="1"/>
</dbReference>
<feature type="region of interest" description="Disordered" evidence="6">
    <location>
        <begin position="349"/>
        <end position="368"/>
    </location>
</feature>
<dbReference type="Proteomes" id="UP000319160">
    <property type="component" value="Unassembled WGS sequence"/>
</dbReference>
<dbReference type="GO" id="GO:0016491">
    <property type="term" value="F:oxidoreductase activity"/>
    <property type="evidence" value="ECO:0007669"/>
    <property type="project" value="InterPro"/>
</dbReference>
<dbReference type="GO" id="GO:0003961">
    <property type="term" value="F:O-acetylhomoserine aminocarboxypropyltransferase activity"/>
    <property type="evidence" value="ECO:0007669"/>
    <property type="project" value="TreeGrafter"/>
</dbReference>
<evidence type="ECO:0000313" key="9">
    <source>
        <dbReference type="Proteomes" id="UP000319160"/>
    </source>
</evidence>
<evidence type="ECO:0000256" key="6">
    <source>
        <dbReference type="SAM" id="MobiDB-lite"/>
    </source>
</evidence>
<dbReference type="InterPro" id="IPR036249">
    <property type="entry name" value="Thioredoxin-like_sf"/>
</dbReference>
<dbReference type="OrthoDB" id="3512640at2759"/>
<dbReference type="EMBL" id="VFLP01000042">
    <property type="protein sequence ID" value="TRX91772.1"/>
    <property type="molecule type" value="Genomic_DNA"/>
</dbReference>
<dbReference type="STRING" id="2512241.A0A553HV01"/>
<protein>
    <recommendedName>
        <fullName evidence="7">CN hydrolase domain-containing protein</fullName>
    </recommendedName>
</protein>
<evidence type="ECO:0000256" key="1">
    <source>
        <dbReference type="ARBA" id="ARBA00001933"/>
    </source>
</evidence>
<name>A0A553HV01_9PEZI</name>
<evidence type="ECO:0000256" key="2">
    <source>
        <dbReference type="ARBA" id="ARBA00008129"/>
    </source>
</evidence>
<dbReference type="InterPro" id="IPR003010">
    <property type="entry name" value="C-N_Hydrolase"/>
</dbReference>
<dbReference type="InterPro" id="IPR054542">
    <property type="entry name" value="Cys_met_metab_PP"/>
</dbReference>
<reference evidence="9" key="1">
    <citation type="submission" date="2019-06" db="EMBL/GenBank/DDBJ databases">
        <title>Draft genome sequence of the griseofulvin-producing fungus Xylaria cubensis strain G536.</title>
        <authorList>
            <person name="Mead M.E."/>
            <person name="Raja H.A."/>
            <person name="Steenwyk J.L."/>
            <person name="Knowles S.L."/>
            <person name="Oberlies N.H."/>
            <person name="Rokas A."/>
        </authorList>
    </citation>
    <scope>NUCLEOTIDE SEQUENCE [LARGE SCALE GENOMIC DNA]</scope>
    <source>
        <strain evidence="9">G536</strain>
    </source>
</reference>
<dbReference type="InterPro" id="IPR036526">
    <property type="entry name" value="C-N_Hydrolase_sf"/>
</dbReference>
<evidence type="ECO:0000256" key="4">
    <source>
        <dbReference type="ARBA" id="ARBA00022679"/>
    </source>
</evidence>
<dbReference type="InterPro" id="IPR044149">
    <property type="entry name" value="Nitrilases_CHs"/>
</dbReference>
<dbReference type="InterPro" id="IPR001853">
    <property type="entry name" value="DSBA-like_thioredoxin_dom"/>
</dbReference>
<dbReference type="InterPro" id="IPR015421">
    <property type="entry name" value="PyrdxlP-dep_Trfase_major"/>
</dbReference>
<dbReference type="InterPro" id="IPR015424">
    <property type="entry name" value="PyrdxlP-dep_Trfase"/>
</dbReference>
<feature type="domain" description="CN hydrolase" evidence="7">
    <location>
        <begin position="7"/>
        <end position="285"/>
    </location>
</feature>
<dbReference type="GO" id="GO:0030170">
    <property type="term" value="F:pyridoxal phosphate binding"/>
    <property type="evidence" value="ECO:0007669"/>
    <property type="project" value="InterPro"/>
</dbReference>
<dbReference type="Pfam" id="PF01323">
    <property type="entry name" value="DSBA"/>
    <property type="match status" value="1"/>
</dbReference>
<feature type="region of interest" description="Disordered" evidence="6">
    <location>
        <begin position="373"/>
        <end position="414"/>
    </location>
</feature>